<feature type="compositionally biased region" description="Polar residues" evidence="1">
    <location>
        <begin position="49"/>
        <end position="64"/>
    </location>
</feature>
<evidence type="ECO:0008006" key="3">
    <source>
        <dbReference type="Google" id="ProtNLM"/>
    </source>
</evidence>
<evidence type="ECO:0000256" key="1">
    <source>
        <dbReference type="SAM" id="MobiDB-lite"/>
    </source>
</evidence>
<sequence>GETLFFFWDDPWNPGPFTWYLYESPPQNGPENLTATAGSGQVFLEWDPSSPNVNSRENPGSSSPEEIGSVQDAYEQSLVKKEIMNSNRPLRANDNVRDANQSQPYHLPGWAQRSGRDATVTITLYDSYGDGYSGNGYLESLDGEQIDTLLGSDWGGFESIPPFGPYNLPDGVYVIYFEEAPWMSETTWDVEDESGNVIAEGDVYSLTYFAIGDYEVPQADLSASNITFNYPEDALNVDITNNGDAMSGQFYVVYYITTETNGDCENTTYEAWALVSNLDPGATVTVGSGSGLLEYLEEMGAWVGYGTYTFGVMVDWA</sequence>
<feature type="non-terminal residue" evidence="2">
    <location>
        <position position="317"/>
    </location>
</feature>
<name>A0A382RWW5_9ZZZZ</name>
<organism evidence="2">
    <name type="scientific">marine metagenome</name>
    <dbReference type="NCBI Taxonomy" id="408172"/>
    <lineage>
        <taxon>unclassified sequences</taxon>
        <taxon>metagenomes</taxon>
        <taxon>ecological metagenomes</taxon>
    </lineage>
</organism>
<feature type="region of interest" description="Disordered" evidence="1">
    <location>
        <begin position="43"/>
        <end position="69"/>
    </location>
</feature>
<accession>A0A382RWW5</accession>
<protein>
    <recommendedName>
        <fullName evidence="3">CARDB domain-containing protein</fullName>
    </recommendedName>
</protein>
<gene>
    <name evidence="2" type="ORF">METZ01_LOCUS354262</name>
</gene>
<reference evidence="2" key="1">
    <citation type="submission" date="2018-05" db="EMBL/GenBank/DDBJ databases">
        <authorList>
            <person name="Lanie J.A."/>
            <person name="Ng W.-L."/>
            <person name="Kazmierczak K.M."/>
            <person name="Andrzejewski T.M."/>
            <person name="Davidsen T.M."/>
            <person name="Wayne K.J."/>
            <person name="Tettelin H."/>
            <person name="Glass J.I."/>
            <person name="Rusch D."/>
            <person name="Podicherti R."/>
            <person name="Tsui H.-C.T."/>
            <person name="Winkler M.E."/>
        </authorList>
    </citation>
    <scope>NUCLEOTIDE SEQUENCE</scope>
</reference>
<feature type="non-terminal residue" evidence="2">
    <location>
        <position position="1"/>
    </location>
</feature>
<dbReference type="AlphaFoldDB" id="A0A382RWW5"/>
<evidence type="ECO:0000313" key="2">
    <source>
        <dbReference type="EMBL" id="SVD01408.1"/>
    </source>
</evidence>
<proteinExistence type="predicted"/>
<dbReference type="EMBL" id="UINC01124334">
    <property type="protein sequence ID" value="SVD01408.1"/>
    <property type="molecule type" value="Genomic_DNA"/>
</dbReference>